<dbReference type="OrthoDB" id="8454271at2"/>
<keyword evidence="1" id="KW-0472">Membrane</keyword>
<keyword evidence="3" id="KW-1185">Reference proteome</keyword>
<feature type="transmembrane region" description="Helical" evidence="1">
    <location>
        <begin position="16"/>
        <end position="33"/>
    </location>
</feature>
<dbReference type="EMBL" id="LBHB01000004">
    <property type="protein sequence ID" value="KLE32402.1"/>
    <property type="molecule type" value="Genomic_DNA"/>
</dbReference>
<keyword evidence="1" id="KW-1133">Transmembrane helix</keyword>
<keyword evidence="1" id="KW-0812">Transmembrane</keyword>
<evidence type="ECO:0000313" key="2">
    <source>
        <dbReference type="EMBL" id="KLE32402.1"/>
    </source>
</evidence>
<feature type="transmembrane region" description="Helical" evidence="1">
    <location>
        <begin position="45"/>
        <end position="77"/>
    </location>
</feature>
<evidence type="ECO:0000256" key="1">
    <source>
        <dbReference type="SAM" id="Phobius"/>
    </source>
</evidence>
<dbReference type="RefSeq" id="WP_047004916.1">
    <property type="nucleotide sequence ID" value="NZ_LBHB01000004.1"/>
</dbReference>
<evidence type="ECO:0008006" key="4">
    <source>
        <dbReference type="Google" id="ProtNLM"/>
    </source>
</evidence>
<comment type="caution">
    <text evidence="2">The sequence shown here is derived from an EMBL/GenBank/DDBJ whole genome shotgun (WGS) entry which is preliminary data.</text>
</comment>
<dbReference type="AlphaFoldDB" id="A0A0G9MNV6"/>
<accession>A0A0G9MNV6</accession>
<proteinExistence type="predicted"/>
<reference evidence="2 3" key="1">
    <citation type="submission" date="2015-04" db="EMBL/GenBank/DDBJ databases">
        <title>The draft genome sequence of Erythrobacter luteus KA37.</title>
        <authorList>
            <person name="Zhuang L."/>
            <person name="Liu Y."/>
            <person name="Shao Z."/>
        </authorList>
    </citation>
    <scope>NUCLEOTIDE SEQUENCE [LARGE SCALE GENOMIC DNA]</scope>
    <source>
        <strain evidence="2 3">KA37</strain>
    </source>
</reference>
<sequence length="114" mass="12104">MYITFKQSSTGKTRNLKVGFSLSFLLATPFYGIPQFVKGIWKHGLAVAAIGILAVMTMGSPLSSLVGLGLLAAAVFYGINGNKIVAKALLAKGWTLEGNDHAVNQARIRWGIPA</sequence>
<dbReference type="PATRIC" id="fig|1581420.6.peg.2711"/>
<dbReference type="STRING" id="1581420.AAW00_13265"/>
<name>A0A0G9MNV6_9SPHN</name>
<dbReference type="Proteomes" id="UP000053464">
    <property type="component" value="Unassembled WGS sequence"/>
</dbReference>
<gene>
    <name evidence="2" type="ORF">AAW00_13265</name>
</gene>
<evidence type="ECO:0000313" key="3">
    <source>
        <dbReference type="Proteomes" id="UP000053464"/>
    </source>
</evidence>
<protein>
    <recommendedName>
        <fullName evidence="4">DUF2628 domain-containing protein</fullName>
    </recommendedName>
</protein>
<organism evidence="2 3">
    <name type="scientific">Aurantiacibacter luteus</name>
    <dbReference type="NCBI Taxonomy" id="1581420"/>
    <lineage>
        <taxon>Bacteria</taxon>
        <taxon>Pseudomonadati</taxon>
        <taxon>Pseudomonadota</taxon>
        <taxon>Alphaproteobacteria</taxon>
        <taxon>Sphingomonadales</taxon>
        <taxon>Erythrobacteraceae</taxon>
        <taxon>Aurantiacibacter</taxon>
    </lineage>
</organism>